<comment type="caution">
    <text evidence="3">The sequence shown here is derived from an EMBL/GenBank/DDBJ whole genome shotgun (WGS) entry which is preliminary data.</text>
</comment>
<keyword evidence="4" id="KW-1185">Reference proteome</keyword>
<evidence type="ECO:0000313" key="4">
    <source>
        <dbReference type="Proteomes" id="UP000807306"/>
    </source>
</evidence>
<name>A0A9P6EEF9_9AGAR</name>
<dbReference type="Proteomes" id="UP000807306">
    <property type="component" value="Unassembled WGS sequence"/>
</dbReference>
<evidence type="ECO:0000256" key="1">
    <source>
        <dbReference type="SAM" id="MobiDB-lite"/>
    </source>
</evidence>
<reference evidence="3" key="1">
    <citation type="submission" date="2020-11" db="EMBL/GenBank/DDBJ databases">
        <authorList>
            <consortium name="DOE Joint Genome Institute"/>
            <person name="Ahrendt S."/>
            <person name="Riley R."/>
            <person name="Andreopoulos W."/>
            <person name="Labutti K."/>
            <person name="Pangilinan J."/>
            <person name="Ruiz-Duenas F.J."/>
            <person name="Barrasa J.M."/>
            <person name="Sanchez-Garcia M."/>
            <person name="Camarero S."/>
            <person name="Miyauchi S."/>
            <person name="Serrano A."/>
            <person name="Linde D."/>
            <person name="Babiker R."/>
            <person name="Drula E."/>
            <person name="Ayuso-Fernandez I."/>
            <person name="Pacheco R."/>
            <person name="Padilla G."/>
            <person name="Ferreira P."/>
            <person name="Barriuso J."/>
            <person name="Kellner H."/>
            <person name="Castanera R."/>
            <person name="Alfaro M."/>
            <person name="Ramirez L."/>
            <person name="Pisabarro A.G."/>
            <person name="Kuo A."/>
            <person name="Tritt A."/>
            <person name="Lipzen A."/>
            <person name="He G."/>
            <person name="Yan M."/>
            <person name="Ng V."/>
            <person name="Cullen D."/>
            <person name="Martin F."/>
            <person name="Rosso M.-N."/>
            <person name="Henrissat B."/>
            <person name="Hibbett D."/>
            <person name="Martinez A.T."/>
            <person name="Grigoriev I.V."/>
        </authorList>
    </citation>
    <scope>NUCLEOTIDE SEQUENCE</scope>
    <source>
        <strain evidence="3">CBS 506.95</strain>
    </source>
</reference>
<evidence type="ECO:0000256" key="2">
    <source>
        <dbReference type="SAM" id="SignalP"/>
    </source>
</evidence>
<organism evidence="3 4">
    <name type="scientific">Crepidotus variabilis</name>
    <dbReference type="NCBI Taxonomy" id="179855"/>
    <lineage>
        <taxon>Eukaryota</taxon>
        <taxon>Fungi</taxon>
        <taxon>Dikarya</taxon>
        <taxon>Basidiomycota</taxon>
        <taxon>Agaricomycotina</taxon>
        <taxon>Agaricomycetes</taxon>
        <taxon>Agaricomycetidae</taxon>
        <taxon>Agaricales</taxon>
        <taxon>Agaricineae</taxon>
        <taxon>Crepidotaceae</taxon>
        <taxon>Crepidotus</taxon>
    </lineage>
</organism>
<feature type="chain" id="PRO_5040452555" evidence="2">
    <location>
        <begin position="22"/>
        <end position="95"/>
    </location>
</feature>
<protein>
    <submittedName>
        <fullName evidence="3">Uncharacterized protein</fullName>
    </submittedName>
</protein>
<gene>
    <name evidence="3" type="ORF">CPB83DRAFT_392541</name>
</gene>
<dbReference type="AlphaFoldDB" id="A0A9P6EEF9"/>
<evidence type="ECO:0000313" key="3">
    <source>
        <dbReference type="EMBL" id="KAF9527572.1"/>
    </source>
</evidence>
<proteinExistence type="predicted"/>
<accession>A0A9P6EEF9</accession>
<feature type="signal peptide" evidence="2">
    <location>
        <begin position="1"/>
        <end position="21"/>
    </location>
</feature>
<dbReference type="EMBL" id="MU157860">
    <property type="protein sequence ID" value="KAF9527572.1"/>
    <property type="molecule type" value="Genomic_DNA"/>
</dbReference>
<keyword evidence="2" id="KW-0732">Signal</keyword>
<feature type="region of interest" description="Disordered" evidence="1">
    <location>
        <begin position="71"/>
        <end position="95"/>
    </location>
</feature>
<sequence length="95" mass="10675">MRSRLVFTTTLTSLMCGQAIAMNEHTQDKIKITAEQRKAIETGKDNSANLRKAKADHFRALAEKKKLDEAHSGKKYLESSSTAFRSSVDWDDPMS</sequence>